<dbReference type="Proteomes" id="UP000324222">
    <property type="component" value="Unassembled WGS sequence"/>
</dbReference>
<sequence length="82" mass="9391">MGGIRPRPRYPVWRPPTTLAAGEDPRYSLPQADHKQVRAIQRRGVHVRRHLEQFSEGETRSSVRINLNVGGKKSTNVTRIIH</sequence>
<gene>
    <name evidence="2" type="ORF">E2C01_000716</name>
</gene>
<organism evidence="2 3">
    <name type="scientific">Portunus trituberculatus</name>
    <name type="common">Swimming crab</name>
    <name type="synonym">Neptunus trituberculatus</name>
    <dbReference type="NCBI Taxonomy" id="210409"/>
    <lineage>
        <taxon>Eukaryota</taxon>
        <taxon>Metazoa</taxon>
        <taxon>Ecdysozoa</taxon>
        <taxon>Arthropoda</taxon>
        <taxon>Crustacea</taxon>
        <taxon>Multicrustacea</taxon>
        <taxon>Malacostraca</taxon>
        <taxon>Eumalacostraca</taxon>
        <taxon>Eucarida</taxon>
        <taxon>Decapoda</taxon>
        <taxon>Pleocyemata</taxon>
        <taxon>Brachyura</taxon>
        <taxon>Eubrachyura</taxon>
        <taxon>Portunoidea</taxon>
        <taxon>Portunidae</taxon>
        <taxon>Portuninae</taxon>
        <taxon>Portunus</taxon>
    </lineage>
</organism>
<evidence type="ECO:0000256" key="1">
    <source>
        <dbReference type="SAM" id="MobiDB-lite"/>
    </source>
</evidence>
<dbReference type="EMBL" id="VSRR010000019">
    <property type="protein sequence ID" value="MPC08140.1"/>
    <property type="molecule type" value="Genomic_DNA"/>
</dbReference>
<evidence type="ECO:0000313" key="3">
    <source>
        <dbReference type="Proteomes" id="UP000324222"/>
    </source>
</evidence>
<evidence type="ECO:0000313" key="2">
    <source>
        <dbReference type="EMBL" id="MPC08140.1"/>
    </source>
</evidence>
<dbReference type="AlphaFoldDB" id="A0A5B7CFU5"/>
<keyword evidence="3" id="KW-1185">Reference proteome</keyword>
<protein>
    <submittedName>
        <fullName evidence="2">Uncharacterized protein</fullName>
    </submittedName>
</protein>
<reference evidence="2 3" key="1">
    <citation type="submission" date="2019-05" db="EMBL/GenBank/DDBJ databases">
        <title>Another draft genome of Portunus trituberculatus and its Hox gene families provides insights of decapod evolution.</title>
        <authorList>
            <person name="Jeong J.-H."/>
            <person name="Song I."/>
            <person name="Kim S."/>
            <person name="Choi T."/>
            <person name="Kim D."/>
            <person name="Ryu S."/>
            <person name="Kim W."/>
        </authorList>
    </citation>
    <scope>NUCLEOTIDE SEQUENCE [LARGE SCALE GENOMIC DNA]</scope>
    <source>
        <tissue evidence="2">Muscle</tissue>
    </source>
</reference>
<name>A0A5B7CFU5_PORTR</name>
<proteinExistence type="predicted"/>
<comment type="caution">
    <text evidence="2">The sequence shown here is derived from an EMBL/GenBank/DDBJ whole genome shotgun (WGS) entry which is preliminary data.</text>
</comment>
<feature type="region of interest" description="Disordered" evidence="1">
    <location>
        <begin position="1"/>
        <end position="27"/>
    </location>
</feature>
<accession>A0A5B7CFU5</accession>